<accession>A0A381QX56</accession>
<evidence type="ECO:0000256" key="4">
    <source>
        <dbReference type="ARBA" id="ARBA00023136"/>
    </source>
</evidence>
<evidence type="ECO:0000256" key="3">
    <source>
        <dbReference type="ARBA" id="ARBA00022989"/>
    </source>
</evidence>
<proteinExistence type="predicted"/>
<feature type="transmembrane region" description="Helical" evidence="7">
    <location>
        <begin position="12"/>
        <end position="34"/>
    </location>
</feature>
<dbReference type="Pfam" id="PF22777">
    <property type="entry name" value="VKGC_lumenal_dom"/>
    <property type="match status" value="1"/>
</dbReference>
<dbReference type="SMART" id="SM00752">
    <property type="entry name" value="HTTM"/>
    <property type="match status" value="1"/>
</dbReference>
<dbReference type="AlphaFoldDB" id="A0A381QX56"/>
<dbReference type="EMBL" id="UINC01001565">
    <property type="protein sequence ID" value="SUZ83750.1"/>
    <property type="molecule type" value="Genomic_DNA"/>
</dbReference>
<dbReference type="InterPro" id="IPR053935">
    <property type="entry name" value="VKGC_lumenal_dom"/>
</dbReference>
<evidence type="ECO:0000313" key="9">
    <source>
        <dbReference type="EMBL" id="SUZ83750.1"/>
    </source>
</evidence>
<gene>
    <name evidence="9" type="ORF">METZ01_LOCUS36604</name>
</gene>
<keyword evidence="4 7" id="KW-0472">Membrane</keyword>
<feature type="domain" description="HTTM-like" evidence="8">
    <location>
        <begin position="13"/>
        <end position="272"/>
    </location>
</feature>
<dbReference type="GO" id="GO:0008488">
    <property type="term" value="F:gamma-glutamyl carboxylase activity"/>
    <property type="evidence" value="ECO:0007669"/>
    <property type="project" value="InterPro"/>
</dbReference>
<dbReference type="InterPro" id="IPR011020">
    <property type="entry name" value="HTTM-like"/>
</dbReference>
<feature type="transmembrane region" description="Helical" evidence="7">
    <location>
        <begin position="211"/>
        <end position="229"/>
    </location>
</feature>
<dbReference type="InterPro" id="IPR053934">
    <property type="entry name" value="HTTM_dom"/>
</dbReference>
<dbReference type="InterPro" id="IPR007782">
    <property type="entry name" value="VKG_COase"/>
</dbReference>
<feature type="transmembrane region" description="Helical" evidence="7">
    <location>
        <begin position="155"/>
        <end position="173"/>
    </location>
</feature>
<keyword evidence="3 7" id="KW-1133">Transmembrane helix</keyword>
<evidence type="ECO:0000256" key="2">
    <source>
        <dbReference type="ARBA" id="ARBA00022692"/>
    </source>
</evidence>
<feature type="transmembrane region" description="Helical" evidence="7">
    <location>
        <begin position="118"/>
        <end position="135"/>
    </location>
</feature>
<dbReference type="PANTHER" id="PTHR12639">
    <property type="entry name" value="VITAMIN K-DEPENDENT GAMMA-CARBOXYLASE"/>
    <property type="match status" value="1"/>
</dbReference>
<dbReference type="PANTHER" id="PTHR12639:SF7">
    <property type="entry name" value="HTTM DOMAIN-CONTAINING PROTEIN"/>
    <property type="match status" value="1"/>
</dbReference>
<dbReference type="Pfam" id="PF05090">
    <property type="entry name" value="HTTM"/>
    <property type="match status" value="1"/>
</dbReference>
<evidence type="ECO:0000256" key="1">
    <source>
        <dbReference type="ARBA" id="ARBA00004127"/>
    </source>
</evidence>
<feature type="transmembrane region" description="Helical" evidence="7">
    <location>
        <begin position="73"/>
        <end position="106"/>
    </location>
</feature>
<comment type="subcellular location">
    <subcellularLocation>
        <location evidence="1">Endomembrane system</location>
        <topology evidence="1">Multi-pass membrane protein</topology>
    </subcellularLocation>
</comment>
<evidence type="ECO:0000256" key="7">
    <source>
        <dbReference type="SAM" id="Phobius"/>
    </source>
</evidence>
<keyword evidence="2 7" id="KW-0812">Transmembrane</keyword>
<sequence length="462" mass="54383">MKRWIDFLSKRILEPTDVASVVVFRVGFGLLMFWEVTRYFYFGWVEELFAKPQFHFQYEWFKWVIPFPGDGMYLLFAALGILALMIAFGLFYRIAAILFFLGYTYVFLIDQATYNNHFYLICMLSFFLTLAPLHKSWSLDVLRGAVAHTDRLPGLWLWLIRFHMGLVYFYGGIAKFDPDWLGGLATSGLLEAANRGTIFEPLMEYAWVPHFYAWAGMLFDLWIPFLMLWKPIRNWAFLSAILFHTNNYFVFPIGIFPVLALFLTLIYFDADFPRKIVPVKIKKWFSQQYRKRLLTSKKISSEQKKPSSSQQTSRPILLFLSLYVAVHLLLPFRHLFYPGLTIWHEEGHYFAWRMMLRQKITRIQFNVTHPLTGEQRYADPRDYLNSSQFKVFAGNPGMILLFAHHLDDLVQSNAGFDPKITARIEVSLNGREFRELVDPDVDLSEIPKYEPAYLWVKPFGEQ</sequence>
<dbReference type="GO" id="GO:0012505">
    <property type="term" value="C:endomembrane system"/>
    <property type="evidence" value="ECO:0007669"/>
    <property type="project" value="UniProtKB-SubCell"/>
</dbReference>
<evidence type="ECO:0000259" key="8">
    <source>
        <dbReference type="SMART" id="SM00752"/>
    </source>
</evidence>
<reference evidence="9" key="1">
    <citation type="submission" date="2018-05" db="EMBL/GenBank/DDBJ databases">
        <authorList>
            <person name="Lanie J.A."/>
            <person name="Ng W.-L."/>
            <person name="Kazmierczak K.M."/>
            <person name="Andrzejewski T.M."/>
            <person name="Davidsen T.M."/>
            <person name="Wayne K.J."/>
            <person name="Tettelin H."/>
            <person name="Glass J.I."/>
            <person name="Rusch D."/>
            <person name="Podicherti R."/>
            <person name="Tsui H.-C.T."/>
            <person name="Winkler M.E."/>
        </authorList>
    </citation>
    <scope>NUCLEOTIDE SEQUENCE</scope>
</reference>
<dbReference type="GO" id="GO:0019842">
    <property type="term" value="F:vitamin binding"/>
    <property type="evidence" value="ECO:0007669"/>
    <property type="project" value="TreeGrafter"/>
</dbReference>
<evidence type="ECO:0000256" key="6">
    <source>
        <dbReference type="ARBA" id="ARBA00023239"/>
    </source>
</evidence>
<keyword evidence="5" id="KW-1015">Disulfide bond</keyword>
<feature type="transmembrane region" description="Helical" evidence="7">
    <location>
        <begin position="249"/>
        <end position="268"/>
    </location>
</feature>
<evidence type="ECO:0000256" key="5">
    <source>
        <dbReference type="ARBA" id="ARBA00023157"/>
    </source>
</evidence>
<organism evidence="9">
    <name type="scientific">marine metagenome</name>
    <dbReference type="NCBI Taxonomy" id="408172"/>
    <lineage>
        <taxon>unclassified sequences</taxon>
        <taxon>metagenomes</taxon>
        <taxon>ecological metagenomes</taxon>
    </lineage>
</organism>
<keyword evidence="6" id="KW-0456">Lyase</keyword>
<protein>
    <recommendedName>
        <fullName evidence="8">HTTM-like domain-containing protein</fullName>
    </recommendedName>
</protein>
<name>A0A381QX56_9ZZZZ</name>